<evidence type="ECO:0000313" key="2">
    <source>
        <dbReference type="Proteomes" id="UP001054945"/>
    </source>
</evidence>
<gene>
    <name evidence="1" type="ORF">CEXT_236691</name>
</gene>
<reference evidence="1 2" key="1">
    <citation type="submission" date="2021-06" db="EMBL/GenBank/DDBJ databases">
        <title>Caerostris extrusa draft genome.</title>
        <authorList>
            <person name="Kono N."/>
            <person name="Arakawa K."/>
        </authorList>
    </citation>
    <scope>NUCLEOTIDE SEQUENCE [LARGE SCALE GENOMIC DNA]</scope>
</reference>
<dbReference type="EMBL" id="BPLR01005467">
    <property type="protein sequence ID" value="GIY02614.1"/>
    <property type="molecule type" value="Genomic_DNA"/>
</dbReference>
<organism evidence="1 2">
    <name type="scientific">Caerostris extrusa</name>
    <name type="common">Bark spider</name>
    <name type="synonym">Caerostris bankana</name>
    <dbReference type="NCBI Taxonomy" id="172846"/>
    <lineage>
        <taxon>Eukaryota</taxon>
        <taxon>Metazoa</taxon>
        <taxon>Ecdysozoa</taxon>
        <taxon>Arthropoda</taxon>
        <taxon>Chelicerata</taxon>
        <taxon>Arachnida</taxon>
        <taxon>Araneae</taxon>
        <taxon>Araneomorphae</taxon>
        <taxon>Entelegynae</taxon>
        <taxon>Araneoidea</taxon>
        <taxon>Araneidae</taxon>
        <taxon>Caerostris</taxon>
    </lineage>
</organism>
<protein>
    <submittedName>
        <fullName evidence="1">Uncharacterized protein</fullName>
    </submittedName>
</protein>
<comment type="caution">
    <text evidence="1">The sequence shown here is derived from an EMBL/GenBank/DDBJ whole genome shotgun (WGS) entry which is preliminary data.</text>
</comment>
<proteinExistence type="predicted"/>
<name>A0AAV4PZX7_CAEEX</name>
<dbReference type="AlphaFoldDB" id="A0AAV4PZX7"/>
<accession>A0AAV4PZX7</accession>
<evidence type="ECO:0000313" key="1">
    <source>
        <dbReference type="EMBL" id="GIY02614.1"/>
    </source>
</evidence>
<dbReference type="Proteomes" id="UP001054945">
    <property type="component" value="Unassembled WGS sequence"/>
</dbReference>
<sequence>TRVWRDGSESPGVSHSKKLLPHSLDQVLPIIQITLQSSQPARIKFRRRQQ</sequence>
<feature type="non-terminal residue" evidence="1">
    <location>
        <position position="1"/>
    </location>
</feature>
<keyword evidence="2" id="KW-1185">Reference proteome</keyword>